<reference evidence="2" key="1">
    <citation type="submission" date="2020-08" db="EMBL/GenBank/DDBJ databases">
        <authorList>
            <person name="Hu Y."/>
            <person name="Nguyen S.V."/>
            <person name="Li F."/>
            <person name="Fanning S."/>
        </authorList>
    </citation>
    <scope>NUCLEOTIDE SEQUENCE</scope>
    <source>
        <strain evidence="2">SYSU D8009</strain>
    </source>
</reference>
<accession>A0A9X0R3W3</accession>
<evidence type="ECO:0000256" key="1">
    <source>
        <dbReference type="SAM" id="MobiDB-lite"/>
    </source>
</evidence>
<dbReference type="Proteomes" id="UP000600101">
    <property type="component" value="Unassembled WGS sequence"/>
</dbReference>
<dbReference type="AlphaFoldDB" id="A0A9X0R3W3"/>
<dbReference type="RefSeq" id="WP_186773969.1">
    <property type="nucleotide sequence ID" value="NZ_JACOMF010000150.1"/>
</dbReference>
<organism evidence="2 3">
    <name type="scientific">Siccirubricoccus deserti</name>
    <dbReference type="NCBI Taxonomy" id="2013562"/>
    <lineage>
        <taxon>Bacteria</taxon>
        <taxon>Pseudomonadati</taxon>
        <taxon>Pseudomonadota</taxon>
        <taxon>Alphaproteobacteria</taxon>
        <taxon>Acetobacterales</taxon>
        <taxon>Roseomonadaceae</taxon>
        <taxon>Siccirubricoccus</taxon>
    </lineage>
</organism>
<evidence type="ECO:0008006" key="4">
    <source>
        <dbReference type="Google" id="ProtNLM"/>
    </source>
</evidence>
<evidence type="ECO:0000313" key="2">
    <source>
        <dbReference type="EMBL" id="MBC4019250.1"/>
    </source>
</evidence>
<protein>
    <recommendedName>
        <fullName evidence="4">DUF3077 domain-containing protein</fullName>
    </recommendedName>
</protein>
<proteinExistence type="predicted"/>
<keyword evidence="3" id="KW-1185">Reference proteome</keyword>
<dbReference type="EMBL" id="JACOMF010000150">
    <property type="protein sequence ID" value="MBC4019250.1"/>
    <property type="molecule type" value="Genomic_DNA"/>
</dbReference>
<evidence type="ECO:0000313" key="3">
    <source>
        <dbReference type="Proteomes" id="UP000600101"/>
    </source>
</evidence>
<feature type="region of interest" description="Disordered" evidence="1">
    <location>
        <begin position="1"/>
        <end position="27"/>
    </location>
</feature>
<gene>
    <name evidence="2" type="ORF">H7965_28965</name>
</gene>
<name>A0A9X0R3W3_9PROT</name>
<sequence length="106" mass="11509">MADEVEEKGAHMVELNEESHPTPTPETATAMVAAGTGTMPECTISLASETWMVIALRAVRDALPALAEDGIHPHQRERLATACAQHLDFAIWQAVMIHDLLSEAHN</sequence>
<comment type="caution">
    <text evidence="2">The sequence shown here is derived from an EMBL/GenBank/DDBJ whole genome shotgun (WGS) entry which is preliminary data.</text>
</comment>